<accession>A0A6J5YWN4</accession>
<dbReference type="PANTHER" id="PTHR30036:SF7">
    <property type="entry name" value="ABC TRANSPORTER PERIPLASMIC-BINDING PROTEIN YPHF"/>
    <property type="match status" value="1"/>
</dbReference>
<dbReference type="InterPro" id="IPR025997">
    <property type="entry name" value="SBP_2_dom"/>
</dbReference>
<organism evidence="4">
    <name type="scientific">freshwater metagenome</name>
    <dbReference type="NCBI Taxonomy" id="449393"/>
    <lineage>
        <taxon>unclassified sequences</taxon>
        <taxon>metagenomes</taxon>
        <taxon>ecological metagenomes</taxon>
    </lineage>
</organism>
<protein>
    <submittedName>
        <fullName evidence="4">Unannotated protein</fullName>
    </submittedName>
</protein>
<dbReference type="PROSITE" id="PS51257">
    <property type="entry name" value="PROKAR_LIPOPROTEIN"/>
    <property type="match status" value="1"/>
</dbReference>
<dbReference type="PANTHER" id="PTHR30036">
    <property type="entry name" value="D-XYLOSE-BINDING PERIPLASMIC PROTEIN"/>
    <property type="match status" value="1"/>
</dbReference>
<comment type="similarity">
    <text evidence="2">Belongs to the bacterial solute-binding protein 2 family.</text>
</comment>
<dbReference type="EMBL" id="CAESAJ010000022">
    <property type="protein sequence ID" value="CAB4333302.1"/>
    <property type="molecule type" value="Genomic_DNA"/>
</dbReference>
<name>A0A6J5YWN4_9ZZZZ</name>
<dbReference type="InterPro" id="IPR050555">
    <property type="entry name" value="Bact_Solute-Bind_Prot2"/>
</dbReference>
<feature type="domain" description="Periplasmic binding protein" evidence="3">
    <location>
        <begin position="45"/>
        <end position="289"/>
    </location>
</feature>
<dbReference type="GO" id="GO:0030288">
    <property type="term" value="C:outer membrane-bounded periplasmic space"/>
    <property type="evidence" value="ECO:0007669"/>
    <property type="project" value="TreeGrafter"/>
</dbReference>
<dbReference type="Pfam" id="PF13407">
    <property type="entry name" value="Peripla_BP_4"/>
    <property type="match status" value="1"/>
</dbReference>
<evidence type="ECO:0000259" key="3">
    <source>
        <dbReference type="Pfam" id="PF13407"/>
    </source>
</evidence>
<dbReference type="SUPFAM" id="SSF53822">
    <property type="entry name" value="Periplasmic binding protein-like I"/>
    <property type="match status" value="1"/>
</dbReference>
<evidence type="ECO:0000313" key="4">
    <source>
        <dbReference type="EMBL" id="CAB4333302.1"/>
    </source>
</evidence>
<evidence type="ECO:0000256" key="2">
    <source>
        <dbReference type="ARBA" id="ARBA00007639"/>
    </source>
</evidence>
<dbReference type="GO" id="GO:0030246">
    <property type="term" value="F:carbohydrate binding"/>
    <property type="evidence" value="ECO:0007669"/>
    <property type="project" value="TreeGrafter"/>
</dbReference>
<evidence type="ECO:0000256" key="1">
    <source>
        <dbReference type="ARBA" id="ARBA00004196"/>
    </source>
</evidence>
<comment type="subcellular location">
    <subcellularLocation>
        <location evidence="1">Cell envelope</location>
    </subcellularLocation>
</comment>
<dbReference type="AlphaFoldDB" id="A0A6J5YWN4"/>
<proteinExistence type="inferred from homology"/>
<dbReference type="Gene3D" id="3.40.50.2300">
    <property type="match status" value="2"/>
</dbReference>
<dbReference type="InterPro" id="IPR028082">
    <property type="entry name" value="Peripla_BP_I"/>
</dbReference>
<gene>
    <name evidence="4" type="ORF">UFOPK3770_00371</name>
</gene>
<reference evidence="4" key="1">
    <citation type="submission" date="2020-05" db="EMBL/GenBank/DDBJ databases">
        <authorList>
            <person name="Chiriac C."/>
            <person name="Salcher M."/>
            <person name="Ghai R."/>
            <person name="Kavagutti S V."/>
        </authorList>
    </citation>
    <scope>NUCLEOTIDE SEQUENCE</scope>
</reference>
<sequence length="324" mass="33308">MKTRNIRAVAIAAAAVVGLAACSSSSSSTSASSTAASGSDTQYTIALITHETPGDTYWNIVRAGAEVAAKKLGVDLKYSSDPDFTKQSVLVQNAIDSKVDGIALTAAGPDALIGVIKNARDAGIPVVGLDSGIDDYQRLNMNMYFGSDEYVAGQALGKEISKAGGKNTLCVIHQEGSVALEARCKGVGEGVTTENIQVNGTDDASIKSSVTAKLQQDPSIDYLVAMGAPLALVLEDAVAAAGSNAKITTFDLNLDAAQAIKDGKIAMAIDAQPYAQGFMAVTSLWLYLTNGNDLGGGRAVLTGPSIVDSTNIDKILPFAAKGTR</sequence>